<name>A0A8I0PC85_9ACTN</name>
<dbReference type="GeneID" id="86830627"/>
<organism evidence="1 2">
    <name type="scientific">Streptomyces stelliscabiei</name>
    <dbReference type="NCBI Taxonomy" id="146820"/>
    <lineage>
        <taxon>Bacteria</taxon>
        <taxon>Bacillati</taxon>
        <taxon>Actinomycetota</taxon>
        <taxon>Actinomycetes</taxon>
        <taxon>Kitasatosporales</taxon>
        <taxon>Streptomycetaceae</taxon>
        <taxon>Streptomyces</taxon>
    </lineage>
</organism>
<evidence type="ECO:0000313" key="1">
    <source>
        <dbReference type="EMBL" id="MBE1599971.1"/>
    </source>
</evidence>
<dbReference type="RefSeq" id="WP_050399608.1">
    <property type="nucleotide sequence ID" value="NZ_JADBGF010000001.1"/>
</dbReference>
<sequence>MGRTPDGPLLVLTERLGGHDTFLSGRLDLDGTNIPVRIMTLDDVTVLHPTNPGTVPALRARWSGTLHLPHGLRPQTAPGDLESAAEAEGRILEALDDAELRYALTFLSEATTREIRSARIAAIVSALPPARSAA</sequence>
<protein>
    <submittedName>
        <fullName evidence="1">Uncharacterized protein</fullName>
    </submittedName>
</protein>
<evidence type="ECO:0000313" key="2">
    <source>
        <dbReference type="Proteomes" id="UP000629287"/>
    </source>
</evidence>
<dbReference type="OrthoDB" id="4160104at2"/>
<dbReference type="AlphaFoldDB" id="A0A8I0PC85"/>
<comment type="caution">
    <text evidence="1">The sequence shown here is derived from an EMBL/GenBank/DDBJ whole genome shotgun (WGS) entry which is preliminary data.</text>
</comment>
<reference evidence="1 2" key="1">
    <citation type="submission" date="2020-10" db="EMBL/GenBank/DDBJ databases">
        <title>Sequencing the genomes of 1000 actinobacteria strains.</title>
        <authorList>
            <person name="Klenk H.-P."/>
        </authorList>
    </citation>
    <scope>NUCLEOTIDE SEQUENCE [LARGE SCALE GENOMIC DNA]</scope>
    <source>
        <strain evidence="1 2">DSM 41803</strain>
    </source>
</reference>
<accession>A0A8I0PC85</accession>
<proteinExistence type="predicted"/>
<keyword evidence="2" id="KW-1185">Reference proteome</keyword>
<dbReference type="Proteomes" id="UP000629287">
    <property type="component" value="Unassembled WGS sequence"/>
</dbReference>
<dbReference type="EMBL" id="JADBGF010000001">
    <property type="protein sequence ID" value="MBE1599971.1"/>
    <property type="molecule type" value="Genomic_DNA"/>
</dbReference>
<gene>
    <name evidence="1" type="ORF">H4687_006100</name>
</gene>